<dbReference type="PANTHER" id="PTHR43253">
    <property type="entry name" value="TRICORN PROTEASE HOMOLOG 2-RELATED"/>
    <property type="match status" value="1"/>
</dbReference>
<dbReference type="PIRSF" id="PIRSF036421">
    <property type="entry name" value="Tricorn_protease"/>
    <property type="match status" value="1"/>
</dbReference>
<dbReference type="GO" id="GO:0006508">
    <property type="term" value="P:proteolysis"/>
    <property type="evidence" value="ECO:0007669"/>
    <property type="project" value="UniProtKB-UniRule"/>
</dbReference>
<keyword evidence="5 7" id="KW-0378">Hydrolase</keyword>
<dbReference type="EC" id="3.4.21.-" evidence="7"/>
<feature type="domain" description="Tail specific protease" evidence="11">
    <location>
        <begin position="860"/>
        <end position="1049"/>
    </location>
</feature>
<accession>A0A9D7SJ42</accession>
<dbReference type="Gene3D" id="3.90.226.10">
    <property type="entry name" value="2-enoyl-CoA Hydratase, Chain A, domain 1"/>
    <property type="match status" value="1"/>
</dbReference>
<feature type="signal peptide" evidence="10">
    <location>
        <begin position="1"/>
        <end position="21"/>
    </location>
</feature>
<dbReference type="SUPFAM" id="SSF69304">
    <property type="entry name" value="Tricorn protease N-terminal domain"/>
    <property type="match status" value="2"/>
</dbReference>
<keyword evidence="10" id="KW-0732">Signal</keyword>
<evidence type="ECO:0000256" key="6">
    <source>
        <dbReference type="ARBA" id="ARBA00022825"/>
    </source>
</evidence>
<dbReference type="SUPFAM" id="SSF52096">
    <property type="entry name" value="ClpP/crotonase"/>
    <property type="match status" value="1"/>
</dbReference>
<evidence type="ECO:0000256" key="2">
    <source>
        <dbReference type="ARBA" id="ARBA00008524"/>
    </source>
</evidence>
<keyword evidence="3 7" id="KW-0963">Cytoplasm</keyword>
<evidence type="ECO:0000256" key="4">
    <source>
        <dbReference type="ARBA" id="ARBA00022670"/>
    </source>
</evidence>
<proteinExistence type="inferred from homology"/>
<dbReference type="InterPro" id="IPR005151">
    <property type="entry name" value="Tail-specific_protease"/>
</dbReference>
<evidence type="ECO:0000256" key="10">
    <source>
        <dbReference type="SAM" id="SignalP"/>
    </source>
</evidence>
<name>A0A9D7SJ42_9BACT</name>
<dbReference type="Gene3D" id="2.30.42.10">
    <property type="match status" value="1"/>
</dbReference>
<dbReference type="PANTHER" id="PTHR43253:SF1">
    <property type="entry name" value="TRICORN PROTEASE HOMOLOG 2-RELATED"/>
    <property type="match status" value="1"/>
</dbReference>
<dbReference type="EMBL" id="JADKIO010000011">
    <property type="protein sequence ID" value="MBK9797721.1"/>
    <property type="molecule type" value="Genomic_DNA"/>
</dbReference>
<evidence type="ECO:0000256" key="3">
    <source>
        <dbReference type="ARBA" id="ARBA00022490"/>
    </source>
</evidence>
<dbReference type="SUPFAM" id="SSF50156">
    <property type="entry name" value="PDZ domain-like"/>
    <property type="match status" value="1"/>
</dbReference>
<dbReference type="GO" id="GO:0005737">
    <property type="term" value="C:cytoplasm"/>
    <property type="evidence" value="ECO:0007669"/>
    <property type="project" value="UniProtKB-SubCell"/>
</dbReference>
<feature type="region of interest" description="Disordered" evidence="9">
    <location>
        <begin position="1072"/>
        <end position="1092"/>
    </location>
</feature>
<gene>
    <name evidence="12" type="ORF">IPP58_14775</name>
</gene>
<keyword evidence="6 7" id="KW-0720">Serine protease</keyword>
<feature type="active site" description="Nucleophile" evidence="8">
    <location>
        <position position="980"/>
    </location>
</feature>
<evidence type="ECO:0000256" key="7">
    <source>
        <dbReference type="PIRNR" id="PIRNR036421"/>
    </source>
</evidence>
<comment type="subcellular location">
    <subcellularLocation>
        <location evidence="1 7">Cytoplasm</location>
    </subcellularLocation>
</comment>
<dbReference type="InterPro" id="IPR012393">
    <property type="entry name" value="Tricorn_protease"/>
</dbReference>
<evidence type="ECO:0000313" key="12">
    <source>
        <dbReference type="EMBL" id="MBK9797721.1"/>
    </source>
</evidence>
<dbReference type="InterPro" id="IPR028204">
    <property type="entry name" value="Tricorn_C1"/>
</dbReference>
<evidence type="ECO:0000256" key="8">
    <source>
        <dbReference type="PIRSR" id="PIRSR036421-1"/>
    </source>
</evidence>
<evidence type="ECO:0000256" key="9">
    <source>
        <dbReference type="SAM" id="MobiDB-lite"/>
    </source>
</evidence>
<evidence type="ECO:0000256" key="5">
    <source>
        <dbReference type="ARBA" id="ARBA00022801"/>
    </source>
</evidence>
<dbReference type="CDD" id="cd07562">
    <property type="entry name" value="Peptidase_S41_TRI"/>
    <property type="match status" value="1"/>
</dbReference>
<feature type="active site" description="Charge relay system" evidence="8">
    <location>
        <position position="1038"/>
    </location>
</feature>
<dbReference type="InterPro" id="IPR036034">
    <property type="entry name" value="PDZ_sf"/>
</dbReference>
<evidence type="ECO:0000256" key="1">
    <source>
        <dbReference type="ARBA" id="ARBA00004496"/>
    </source>
</evidence>
<comment type="function">
    <text evidence="7">Degrades oligopeptides.</text>
</comment>
<dbReference type="SMART" id="SM00245">
    <property type="entry name" value="TSPc"/>
    <property type="match status" value="1"/>
</dbReference>
<dbReference type="InterPro" id="IPR015943">
    <property type="entry name" value="WD40/YVTN_repeat-like_dom_sf"/>
</dbReference>
<comment type="similarity">
    <text evidence="2 7">Belongs to the peptidase S41B family.</text>
</comment>
<reference evidence="12" key="1">
    <citation type="submission" date="2020-10" db="EMBL/GenBank/DDBJ databases">
        <title>Connecting structure to function with the recovery of over 1000 high-quality activated sludge metagenome-assembled genomes encoding full-length rRNA genes using long-read sequencing.</title>
        <authorList>
            <person name="Singleton C.M."/>
            <person name="Petriglieri F."/>
            <person name="Kristensen J.M."/>
            <person name="Kirkegaard R.H."/>
            <person name="Michaelsen T.Y."/>
            <person name="Andersen M.H."/>
            <person name="Karst S.M."/>
            <person name="Dueholm M.S."/>
            <person name="Nielsen P.H."/>
            <person name="Albertsen M."/>
        </authorList>
    </citation>
    <scope>NUCLEOTIDE SEQUENCE</scope>
    <source>
        <strain evidence="12">Skiv_18-Q3-R9-52_MAXAC.067</strain>
    </source>
</reference>
<protein>
    <recommendedName>
        <fullName evidence="7">Tricorn protease homolog</fullName>
        <ecNumber evidence="7">3.4.21.-</ecNumber>
    </recommendedName>
</protein>
<dbReference type="AlphaFoldDB" id="A0A9D7SJ42"/>
<evidence type="ECO:0000313" key="13">
    <source>
        <dbReference type="Proteomes" id="UP000886657"/>
    </source>
</evidence>
<dbReference type="Pfam" id="PF14684">
    <property type="entry name" value="Tricorn_C1"/>
    <property type="match status" value="1"/>
</dbReference>
<feature type="chain" id="PRO_5038974147" description="Tricorn protease homolog" evidence="10">
    <location>
        <begin position="22"/>
        <end position="1092"/>
    </location>
</feature>
<feature type="active site" description="Charge relay system" evidence="8">
    <location>
        <position position="758"/>
    </location>
</feature>
<dbReference type="Gene3D" id="2.120.10.60">
    <property type="entry name" value="Tricorn protease N-terminal domain"/>
    <property type="match status" value="1"/>
</dbReference>
<comment type="caution">
    <text evidence="12">The sequence shown here is derived from an EMBL/GenBank/DDBJ whole genome shotgun (WGS) entry which is preliminary data.</text>
</comment>
<dbReference type="Pfam" id="PF14685">
    <property type="entry name" value="PDZ_Tricorn"/>
    <property type="match status" value="1"/>
</dbReference>
<dbReference type="Gene3D" id="3.30.750.44">
    <property type="match status" value="1"/>
</dbReference>
<dbReference type="Pfam" id="PF26550">
    <property type="entry name" value="Tricorn_2nd"/>
    <property type="match status" value="1"/>
</dbReference>
<dbReference type="Pfam" id="PF03572">
    <property type="entry name" value="Peptidase_S41"/>
    <property type="match status" value="1"/>
</dbReference>
<dbReference type="Pfam" id="PF26549">
    <property type="entry name" value="Tricorn_N"/>
    <property type="match status" value="1"/>
</dbReference>
<dbReference type="Proteomes" id="UP000886657">
    <property type="component" value="Unassembled WGS sequence"/>
</dbReference>
<dbReference type="Gene3D" id="2.130.10.10">
    <property type="entry name" value="YVTN repeat-like/Quinoprotein amine dehydrogenase"/>
    <property type="match status" value="1"/>
</dbReference>
<organism evidence="12 13">
    <name type="scientific">Candidatus Geothrix skivensis</name>
    <dbReference type="NCBI Taxonomy" id="2954439"/>
    <lineage>
        <taxon>Bacteria</taxon>
        <taxon>Pseudomonadati</taxon>
        <taxon>Acidobacteriota</taxon>
        <taxon>Holophagae</taxon>
        <taxon>Holophagales</taxon>
        <taxon>Holophagaceae</taxon>
        <taxon>Geothrix</taxon>
    </lineage>
</organism>
<keyword evidence="4 7" id="KW-0645">Protease</keyword>
<dbReference type="InterPro" id="IPR029414">
    <property type="entry name" value="Tricorn_PDZ"/>
</dbReference>
<evidence type="ECO:0000259" key="11">
    <source>
        <dbReference type="SMART" id="SM00245"/>
    </source>
</evidence>
<sequence>MRLLPFLSYALVVAASISATAQIDARLMRYPDVSATQIVFSYANDLWLVPKAGGVAQRLSTPKGEESFARFSPDGKELAFSGNYDGNTDAFVLPVTGGVPTRVTHHPLPDRMVDWHPDGQSLLFASGMESGKDRFNKLFRVPKAGGLPAALPLPYAEFGALSPDGKVLAYQPVSTDFRTWKRYRGGMASEIWFFDLEKKTASRLPSAGGSNDSQPMWHGGKLYFLSDRDGLKRSNVWSYDLAAKAFKQITFFKDHDAHFPAIGPSDIVLEAGGRLHRIELPSEKVLEVKVEVLTDRAALKPRVENASKLIRNPDLSGQGKRAVFEARGEIFSVPAEKGFVLNLTRSSGVAERFPALSPDGKQVAYFSDRSGEYELYVRPADGSGVERQVTRMGPGFRYHISWSPDGKRVVFVDQAMRINLCDLDTGKVRQLDKGFFLFDDALEGFRASWSPDSRWVAYPRDTANRNSVVALFDTQTNQRQDVTSAFYNAGDPAFDPEGKYLFLSTGQQFSPTYSDLDNTWIYAATTRLAALPLRKDVVSPLAARNDVDAVKEEKGKDEKKEGASEKGGDKNGADKKEAPKPVEIDLEGIESRMVLLPPAAGYYMDVAATKGKLVYRRAAMLNPLGETKATLYTYDLEEREEKAVLGELDGALLSGDGKKVLVQRKQEYALVDLKPDQKFEKKLPTGELMMRVDPPAEWQQIYNDAWRLERDMFYDPGMHGVDWPAMKARYGKLLKDCVTREDVNFVIGELISELNASHAYRGGGDVEQPARLGAGLLGADFELDRGAFRIKRILRGANWDAQVRSPLAQPGLKVKEGDYLLAVNRIPLDAAKDPWAAFQGLAGKTVLLSVNDKPTLEGAREVAVETLTSDYQLRYWDWIEAKRKYVEKASQGRLGYIYVPDTGLGGQNDLVRQFRGQWDKAGLIIDERFNSGGQIPDRFVEMLGRKITNYWGVRDGKDWQWPYVAHHGAMAMLINGWSGSGGDLFPLYFKQAGLGPLIGRRTWGGLIGISGAPPLIDGGTVTVPNFGIFSKEGQWVVEGYGVDPDIEVMDDPALLAQGRDPQLERAIQEVEAALKKAPPVPTPKPAYPNRSN</sequence>
<feature type="region of interest" description="Disordered" evidence="9">
    <location>
        <begin position="549"/>
        <end position="582"/>
    </location>
</feature>
<dbReference type="GO" id="GO:0008236">
    <property type="term" value="F:serine-type peptidase activity"/>
    <property type="evidence" value="ECO:0007669"/>
    <property type="project" value="UniProtKB-UniRule"/>
</dbReference>
<dbReference type="InterPro" id="IPR029045">
    <property type="entry name" value="ClpP/crotonase-like_dom_sf"/>
</dbReference>